<evidence type="ECO:0000313" key="5">
    <source>
        <dbReference type="EMBL" id="MDM7856599.1"/>
    </source>
</evidence>
<comment type="similarity">
    <text evidence="1">Belongs to the methyltransferase superfamily.</text>
</comment>
<dbReference type="InterPro" id="IPR051052">
    <property type="entry name" value="Diverse_substrate_MTase"/>
</dbReference>
<keyword evidence="2 5" id="KW-0489">Methyltransferase</keyword>
<dbReference type="PANTHER" id="PTHR44942">
    <property type="entry name" value="METHYLTRANSF_11 DOMAIN-CONTAINING PROTEIN"/>
    <property type="match status" value="1"/>
</dbReference>
<dbReference type="CDD" id="cd02440">
    <property type="entry name" value="AdoMet_MTases"/>
    <property type="match status" value="1"/>
</dbReference>
<comment type="caution">
    <text evidence="5">The sequence shown here is derived from an EMBL/GenBank/DDBJ whole genome shotgun (WGS) entry which is preliminary data.</text>
</comment>
<name>A0ABT7SK85_9CELL</name>
<sequence length="246" mass="26408">MTDRHREERAASFERGAAVYAATRPSYPDDAVAWCVPARARDALDLAAGTGKLTASLVARGLDVVAVEPSDAMRGELVAVLPGVDARTGTAEATGLPDASVDVVTVGQAWHWFDEAAAAAECARVLRPGGVLAVLWNLRDEAVDWMAAFSVLLHRGDALDPARPAPVVGDAFGPVEGATFRWSQPFRPTDLRGLAASRSHLLTLPEAERDAILDEVDELAAIHPALRGRDVVDFPYVTHCWRATRR</sequence>
<dbReference type="EMBL" id="JAUCGQ010000004">
    <property type="protein sequence ID" value="MDM7856599.1"/>
    <property type="molecule type" value="Genomic_DNA"/>
</dbReference>
<dbReference type="GO" id="GO:0032259">
    <property type="term" value="P:methylation"/>
    <property type="evidence" value="ECO:0007669"/>
    <property type="project" value="UniProtKB-KW"/>
</dbReference>
<proteinExistence type="inferred from homology"/>
<dbReference type="Gene3D" id="3.40.50.150">
    <property type="entry name" value="Vaccinia Virus protein VP39"/>
    <property type="match status" value="1"/>
</dbReference>
<dbReference type="InterPro" id="IPR013216">
    <property type="entry name" value="Methyltransf_11"/>
</dbReference>
<evidence type="ECO:0000313" key="6">
    <source>
        <dbReference type="Proteomes" id="UP001529338"/>
    </source>
</evidence>
<keyword evidence="6" id="KW-1185">Reference proteome</keyword>
<gene>
    <name evidence="5" type="ORF">QRT04_16795</name>
</gene>
<dbReference type="RefSeq" id="WP_289456857.1">
    <property type="nucleotide sequence ID" value="NZ_JAUCGQ010000004.1"/>
</dbReference>
<dbReference type="Pfam" id="PF08241">
    <property type="entry name" value="Methyltransf_11"/>
    <property type="match status" value="1"/>
</dbReference>
<accession>A0ABT7SK85</accession>
<reference evidence="5 6" key="1">
    <citation type="submission" date="2023-06" db="EMBL/GenBank/DDBJ databases">
        <title>Cellulomonas sp. MW4 Whole genome sequence.</title>
        <authorList>
            <person name="Park S."/>
        </authorList>
    </citation>
    <scope>NUCLEOTIDE SEQUENCE [LARGE SCALE GENOMIC DNA]</scope>
    <source>
        <strain evidence="5 6">MW4</strain>
    </source>
</reference>
<dbReference type="SUPFAM" id="SSF53335">
    <property type="entry name" value="S-adenosyl-L-methionine-dependent methyltransferases"/>
    <property type="match status" value="1"/>
</dbReference>
<protein>
    <submittedName>
        <fullName evidence="5">Class I SAM-dependent methyltransferase</fullName>
    </submittedName>
</protein>
<organism evidence="5 6">
    <name type="scientific">Cellulomonas alba</name>
    <dbReference type="NCBI Taxonomy" id="3053467"/>
    <lineage>
        <taxon>Bacteria</taxon>
        <taxon>Bacillati</taxon>
        <taxon>Actinomycetota</taxon>
        <taxon>Actinomycetes</taxon>
        <taxon>Micrococcales</taxon>
        <taxon>Cellulomonadaceae</taxon>
        <taxon>Cellulomonas</taxon>
    </lineage>
</organism>
<evidence type="ECO:0000259" key="4">
    <source>
        <dbReference type="Pfam" id="PF08241"/>
    </source>
</evidence>
<evidence type="ECO:0000256" key="3">
    <source>
        <dbReference type="ARBA" id="ARBA00022679"/>
    </source>
</evidence>
<evidence type="ECO:0000256" key="2">
    <source>
        <dbReference type="ARBA" id="ARBA00022603"/>
    </source>
</evidence>
<evidence type="ECO:0000256" key="1">
    <source>
        <dbReference type="ARBA" id="ARBA00008361"/>
    </source>
</evidence>
<feature type="domain" description="Methyltransferase type 11" evidence="4">
    <location>
        <begin position="44"/>
        <end position="133"/>
    </location>
</feature>
<keyword evidence="3" id="KW-0808">Transferase</keyword>
<dbReference type="Proteomes" id="UP001529338">
    <property type="component" value="Unassembled WGS sequence"/>
</dbReference>
<dbReference type="GO" id="GO:0008168">
    <property type="term" value="F:methyltransferase activity"/>
    <property type="evidence" value="ECO:0007669"/>
    <property type="project" value="UniProtKB-KW"/>
</dbReference>
<dbReference type="InterPro" id="IPR029063">
    <property type="entry name" value="SAM-dependent_MTases_sf"/>
</dbReference>
<dbReference type="PANTHER" id="PTHR44942:SF4">
    <property type="entry name" value="METHYLTRANSFERASE TYPE 11 DOMAIN-CONTAINING PROTEIN"/>
    <property type="match status" value="1"/>
</dbReference>